<evidence type="ECO:0000259" key="6">
    <source>
        <dbReference type="Pfam" id="PF23335"/>
    </source>
</evidence>
<reference evidence="8 9" key="1">
    <citation type="journal article" date="2024" name="Proc. Natl. Acad. Sci. U.S.A.">
        <title>The genetic regulatory architecture and epigenomic basis for age-related changes in rattlesnake venom.</title>
        <authorList>
            <person name="Hogan M.P."/>
            <person name="Holding M.L."/>
            <person name="Nystrom G.S."/>
            <person name="Colston T.J."/>
            <person name="Bartlett D.A."/>
            <person name="Mason A.J."/>
            <person name="Ellsworth S.A."/>
            <person name="Rautsaw R.M."/>
            <person name="Lawrence K.C."/>
            <person name="Strickland J.L."/>
            <person name="He B."/>
            <person name="Fraser P."/>
            <person name="Margres M.J."/>
            <person name="Gilbert D.M."/>
            <person name="Gibbs H.L."/>
            <person name="Parkinson C.L."/>
            <person name="Rokyta D.R."/>
        </authorList>
    </citation>
    <scope>NUCLEOTIDE SEQUENCE [LARGE SCALE GENOMIC DNA]</scope>
    <source>
        <strain evidence="8">DRR0105</strain>
    </source>
</reference>
<dbReference type="PROSITE" id="PS50294">
    <property type="entry name" value="WD_REPEATS_REGION"/>
    <property type="match status" value="2"/>
</dbReference>
<dbReference type="PANTHER" id="PTHR24098">
    <property type="entry name" value="OUTER SEGMENT 5"/>
    <property type="match status" value="1"/>
</dbReference>
<dbReference type="SMART" id="SM00320">
    <property type="entry name" value="WD40"/>
    <property type="match status" value="6"/>
</dbReference>
<organism evidence="8 9">
    <name type="scientific">Crotalus adamanteus</name>
    <name type="common">Eastern diamondback rattlesnake</name>
    <dbReference type="NCBI Taxonomy" id="8729"/>
    <lineage>
        <taxon>Eukaryota</taxon>
        <taxon>Metazoa</taxon>
        <taxon>Chordata</taxon>
        <taxon>Craniata</taxon>
        <taxon>Vertebrata</taxon>
        <taxon>Euteleostomi</taxon>
        <taxon>Lepidosauria</taxon>
        <taxon>Squamata</taxon>
        <taxon>Bifurcata</taxon>
        <taxon>Unidentata</taxon>
        <taxon>Episquamata</taxon>
        <taxon>Toxicofera</taxon>
        <taxon>Serpentes</taxon>
        <taxon>Colubroidea</taxon>
        <taxon>Viperidae</taxon>
        <taxon>Crotalinae</taxon>
        <taxon>Crotalus</taxon>
    </lineage>
</organism>
<gene>
    <name evidence="8" type="ORF">NXF25_011981</name>
</gene>
<dbReference type="SUPFAM" id="SSF50978">
    <property type="entry name" value="WD40 repeat-like"/>
    <property type="match status" value="2"/>
</dbReference>
<dbReference type="GO" id="GO:0005813">
    <property type="term" value="C:centrosome"/>
    <property type="evidence" value="ECO:0007669"/>
    <property type="project" value="TreeGrafter"/>
</dbReference>
<feature type="domain" description="IFT80/172/WDR35 TPR" evidence="7">
    <location>
        <begin position="551"/>
        <end position="697"/>
    </location>
</feature>
<dbReference type="EMBL" id="JAOTOJ010000005">
    <property type="protein sequence ID" value="KAK9401267.1"/>
    <property type="molecule type" value="Genomic_DNA"/>
</dbReference>
<protein>
    <submittedName>
        <fullName evidence="8">Intraflagellar transport protein 80 like</fullName>
    </submittedName>
</protein>
<dbReference type="Gene3D" id="2.130.10.10">
    <property type="entry name" value="YVTN repeat-like/Quinoprotein amine dehydrogenase"/>
    <property type="match status" value="1"/>
</dbReference>
<evidence type="ECO:0000256" key="1">
    <source>
        <dbReference type="ARBA" id="ARBA00004138"/>
    </source>
</evidence>
<name>A0AAW1BHI3_CROAD</name>
<dbReference type="Pfam" id="PF00400">
    <property type="entry name" value="WD40"/>
    <property type="match status" value="3"/>
</dbReference>
<evidence type="ECO:0000256" key="2">
    <source>
        <dbReference type="ARBA" id="ARBA00022574"/>
    </source>
</evidence>
<evidence type="ECO:0000256" key="3">
    <source>
        <dbReference type="ARBA" id="ARBA00023069"/>
    </source>
</evidence>
<dbReference type="Proteomes" id="UP001474421">
    <property type="component" value="Unassembled WGS sequence"/>
</dbReference>
<dbReference type="Gene3D" id="1.25.40.470">
    <property type="match status" value="1"/>
</dbReference>
<dbReference type="GO" id="GO:0060271">
    <property type="term" value="P:cilium assembly"/>
    <property type="evidence" value="ECO:0007669"/>
    <property type="project" value="TreeGrafter"/>
</dbReference>
<keyword evidence="9" id="KW-1185">Reference proteome</keyword>
<feature type="domain" description="IFT80 second beta-propeller" evidence="6">
    <location>
        <begin position="235"/>
        <end position="523"/>
    </location>
</feature>
<dbReference type="GO" id="GO:0005929">
    <property type="term" value="C:cilium"/>
    <property type="evidence" value="ECO:0007669"/>
    <property type="project" value="UniProtKB-SubCell"/>
</dbReference>
<keyword evidence="4" id="KW-0966">Cell projection</keyword>
<dbReference type="PANTHER" id="PTHR24098:SF11">
    <property type="entry name" value="INTRAFLAGELLAR TRANSPORT PROTEIN 80 HOMOLOG"/>
    <property type="match status" value="1"/>
</dbReference>
<dbReference type="FunFam" id="1.25.40.470:FF:000007">
    <property type="entry name" value="Intraflagellar transport 80 homolog (Chlamydomonas)"/>
    <property type="match status" value="1"/>
</dbReference>
<evidence type="ECO:0000313" key="8">
    <source>
        <dbReference type="EMBL" id="KAK9401267.1"/>
    </source>
</evidence>
<keyword evidence="2 5" id="KW-0853">WD repeat</keyword>
<dbReference type="Pfam" id="PF23387">
    <property type="entry name" value="TPR_IFT80_172"/>
    <property type="match status" value="1"/>
</dbReference>
<dbReference type="PROSITE" id="PS50082">
    <property type="entry name" value="WD_REPEATS_2"/>
    <property type="match status" value="2"/>
</dbReference>
<dbReference type="InterPro" id="IPR056456">
    <property type="entry name" value="Beta-prop_IFT80_2nd"/>
</dbReference>
<dbReference type="Pfam" id="PF23335">
    <property type="entry name" value="Beta-prop_IFT80_2nd"/>
    <property type="match status" value="1"/>
</dbReference>
<accession>A0AAW1BHI3</accession>
<evidence type="ECO:0000313" key="9">
    <source>
        <dbReference type="Proteomes" id="UP001474421"/>
    </source>
</evidence>
<dbReference type="FunFam" id="2.130.10.10:FF:000463">
    <property type="entry name" value="intraflagellar transport protein 80 homolog"/>
    <property type="match status" value="1"/>
</dbReference>
<dbReference type="InterPro" id="IPR056157">
    <property type="entry name" value="TPR_IFT80_172_dom"/>
</dbReference>
<comment type="caution">
    <text evidence="8">The sequence shown here is derived from an EMBL/GenBank/DDBJ whole genome shotgun (WGS) entry which is preliminary data.</text>
</comment>
<dbReference type="InterPro" id="IPR015943">
    <property type="entry name" value="WD40/YVTN_repeat-like_dom_sf"/>
</dbReference>
<proteinExistence type="predicted"/>
<feature type="repeat" description="WD" evidence="5">
    <location>
        <begin position="119"/>
        <end position="151"/>
    </location>
</feature>
<evidence type="ECO:0000256" key="4">
    <source>
        <dbReference type="ARBA" id="ARBA00023273"/>
    </source>
</evidence>
<feature type="repeat" description="WD" evidence="5">
    <location>
        <begin position="37"/>
        <end position="69"/>
    </location>
</feature>
<dbReference type="InterPro" id="IPR036322">
    <property type="entry name" value="WD40_repeat_dom_sf"/>
</dbReference>
<dbReference type="GO" id="GO:0030992">
    <property type="term" value="C:intraciliary transport particle B"/>
    <property type="evidence" value="ECO:0007669"/>
    <property type="project" value="TreeGrafter"/>
</dbReference>
<comment type="subcellular location">
    <subcellularLocation>
        <location evidence="1">Cell projection</location>
        <location evidence="1">Cilium</location>
    </subcellularLocation>
</comment>
<dbReference type="InterPro" id="IPR001680">
    <property type="entry name" value="WD40_rpt"/>
</dbReference>
<sequence>MWNKGGKRQTHAENFVLTSSDGKFHLISKTGRVEKSVEAHCGAVLAGRWNYEGTALVTVGEDGQIKIWSKSGMLRSTLVQQGTPIYSVAWGPDSEKILYTSGKQLIIKPLQPNAKVLQWKAHDGIILKVDWNSVNDLILSAGEDCKYKVWDSYGRLLYSSQSHEYPITSVAWALDGELFAVGSFHTLRLCDKTGWSYALEKPNTGSIFNIAWSTDGTQLAGACGNGHVIFAHVVEQRWVWKNFGITLTKRRTMEVRNVLNDAVDLLEFRDRVIKASLNFGHLVVSTSLQCYIFSVKNWNTPLIFDLKEGTVSLILQAERHFVLVDGGGIYLYSYEGRLISSPKFPGMRTDILNGQTVSLSNDTLAIGDKSDEKVIYLFEPLSGKQLGDGKPLSHKTEIVEIALDQKGLTNERKIAFIDKNRDLYITSVKRFGKEQKIIKIGTMVHTLAWNDSCNILCGLQDTRFTVWYYPNVVYVDKDLLPKTLYEKDASEFNKSPQILSFVGNQVTIRRADGSLIHISISPYPAILHEYVNNLKWEDAIRLCRFVKDQTLWACLAAMAIANKDMNTAEIAYASVGEIDKVQFINSMKDLPSKESRMAHILLFSGNVQDAETLLLQAGLIYQAIQVNINLYNWERALELAVKHKTHVDTVLAYRQKFLDDFSKKETNQRFLQYAEGLDVNWDKIKAKIELEIAKERERATATPTVRGSMIIQR</sequence>
<dbReference type="AlphaFoldDB" id="A0AAW1BHI3"/>
<keyword evidence="3" id="KW-0969">Cilium</keyword>
<evidence type="ECO:0000256" key="5">
    <source>
        <dbReference type="PROSITE-ProRule" id="PRU00221"/>
    </source>
</evidence>
<evidence type="ECO:0000259" key="7">
    <source>
        <dbReference type="Pfam" id="PF23387"/>
    </source>
</evidence>